<dbReference type="AlphaFoldDB" id="A0A9D4YAG9"/>
<reference evidence="3 4" key="1">
    <citation type="journal article" date="2022" name="Nat. Genet.">
        <title>Improved pea reference genome and pan-genome highlight genomic features and evolutionary characteristics.</title>
        <authorList>
            <person name="Yang T."/>
            <person name="Liu R."/>
            <person name="Luo Y."/>
            <person name="Hu S."/>
            <person name="Wang D."/>
            <person name="Wang C."/>
            <person name="Pandey M.K."/>
            <person name="Ge S."/>
            <person name="Xu Q."/>
            <person name="Li N."/>
            <person name="Li G."/>
            <person name="Huang Y."/>
            <person name="Saxena R.K."/>
            <person name="Ji Y."/>
            <person name="Li M."/>
            <person name="Yan X."/>
            <person name="He Y."/>
            <person name="Liu Y."/>
            <person name="Wang X."/>
            <person name="Xiang C."/>
            <person name="Varshney R.K."/>
            <person name="Ding H."/>
            <person name="Gao S."/>
            <person name="Zong X."/>
        </authorList>
    </citation>
    <scope>NUCLEOTIDE SEQUENCE [LARGE SCALE GENOMIC DNA]</scope>
    <source>
        <strain evidence="3 4">cv. Zhongwan 6</strain>
    </source>
</reference>
<dbReference type="EMBL" id="JAMSHJ010000002">
    <property type="protein sequence ID" value="KAI5435958.1"/>
    <property type="molecule type" value="Genomic_DNA"/>
</dbReference>
<sequence>MDAQQQELFNHSQQVESSSNPQTSNTQTPTVISVTTTPVYKEPHILDREQHIHLSTPFEGLDVLCESLVDFENLRRNGVDLTEDLRKQGWENYFDRLYGPIYPLLVKEFWRCADADDQFIVSFVLGVKIVITEGSIASLLNMESSGGKRIYNIPPRSKRITEVINPTIFKPNVEGNPSKNKELHQNLRVWLKIILGTIHHRPASNSSDYINADQKCILYCIQKGIKINLPTLLFRYLRDSVRETRNNMKPRSYIPLGRLLSDVFIEHGLVDDLEKTRCMDDLAIDVGKPLNARNLKSMGIIKDIRVKPTMDVSWECLKDQRKMPHGLTVWTL</sequence>
<accession>A0A9D4YAG9</accession>
<comment type="caution">
    <text evidence="3">The sequence shown here is derived from an EMBL/GenBank/DDBJ whole genome shotgun (WGS) entry which is preliminary data.</text>
</comment>
<feature type="region of interest" description="Disordered" evidence="1">
    <location>
        <begin position="1"/>
        <end position="31"/>
    </location>
</feature>
<name>A0A9D4YAG9_PEA</name>
<dbReference type="InterPro" id="IPR046796">
    <property type="entry name" value="Transposase_32_dom"/>
</dbReference>
<dbReference type="Pfam" id="PF20167">
    <property type="entry name" value="Transposase_32"/>
    <property type="match status" value="1"/>
</dbReference>
<evidence type="ECO:0000256" key="1">
    <source>
        <dbReference type="SAM" id="MobiDB-lite"/>
    </source>
</evidence>
<keyword evidence="4" id="KW-1185">Reference proteome</keyword>
<evidence type="ECO:0000313" key="4">
    <source>
        <dbReference type="Proteomes" id="UP001058974"/>
    </source>
</evidence>
<evidence type="ECO:0000259" key="2">
    <source>
        <dbReference type="Pfam" id="PF20167"/>
    </source>
</evidence>
<dbReference type="Proteomes" id="UP001058974">
    <property type="component" value="Chromosome 2"/>
</dbReference>
<protein>
    <recommendedName>
        <fullName evidence="2">Putative plant transposon protein domain-containing protein</fullName>
    </recommendedName>
</protein>
<evidence type="ECO:0000313" key="3">
    <source>
        <dbReference type="EMBL" id="KAI5435958.1"/>
    </source>
</evidence>
<feature type="compositionally biased region" description="Polar residues" evidence="1">
    <location>
        <begin position="1"/>
        <end position="16"/>
    </location>
</feature>
<proteinExistence type="predicted"/>
<gene>
    <name evidence="3" type="ORF">KIW84_022401</name>
</gene>
<organism evidence="3 4">
    <name type="scientific">Pisum sativum</name>
    <name type="common">Garden pea</name>
    <name type="synonym">Lathyrus oleraceus</name>
    <dbReference type="NCBI Taxonomy" id="3888"/>
    <lineage>
        <taxon>Eukaryota</taxon>
        <taxon>Viridiplantae</taxon>
        <taxon>Streptophyta</taxon>
        <taxon>Embryophyta</taxon>
        <taxon>Tracheophyta</taxon>
        <taxon>Spermatophyta</taxon>
        <taxon>Magnoliopsida</taxon>
        <taxon>eudicotyledons</taxon>
        <taxon>Gunneridae</taxon>
        <taxon>Pentapetalae</taxon>
        <taxon>rosids</taxon>
        <taxon>fabids</taxon>
        <taxon>Fabales</taxon>
        <taxon>Fabaceae</taxon>
        <taxon>Papilionoideae</taxon>
        <taxon>50 kb inversion clade</taxon>
        <taxon>NPAAA clade</taxon>
        <taxon>Hologalegina</taxon>
        <taxon>IRL clade</taxon>
        <taxon>Fabeae</taxon>
        <taxon>Lathyrus</taxon>
    </lineage>
</organism>
<feature type="domain" description="Putative plant transposon protein" evidence="2">
    <location>
        <begin position="87"/>
        <end position="267"/>
    </location>
</feature>
<dbReference type="Gramene" id="Psat02G0240100-T1">
    <property type="protein sequence ID" value="KAI5435958.1"/>
    <property type="gene ID" value="KIW84_022401"/>
</dbReference>
<feature type="compositionally biased region" description="Low complexity" evidence="1">
    <location>
        <begin position="17"/>
        <end position="31"/>
    </location>
</feature>